<reference evidence="1" key="1">
    <citation type="journal article" date="2014" name="Int. J. Syst. Evol. Microbiol.">
        <title>Complete genome sequence of Corynebacterium casei LMG S-19264T (=DSM 44701T), isolated from a smear-ripened cheese.</title>
        <authorList>
            <consortium name="US DOE Joint Genome Institute (JGI-PGF)"/>
            <person name="Walter F."/>
            <person name="Albersmeier A."/>
            <person name="Kalinowski J."/>
            <person name="Ruckert C."/>
        </authorList>
    </citation>
    <scope>NUCLEOTIDE SEQUENCE</scope>
    <source>
        <strain evidence="1">JCM 4988</strain>
    </source>
</reference>
<dbReference type="Proteomes" id="UP000630936">
    <property type="component" value="Unassembled WGS sequence"/>
</dbReference>
<dbReference type="InterPro" id="IPR042099">
    <property type="entry name" value="ANL_N_sf"/>
</dbReference>
<gene>
    <name evidence="1" type="ORF">GCM10010387_37590</name>
</gene>
<name>A0A918QAD3_9ACTN</name>
<keyword evidence="2" id="KW-1185">Reference proteome</keyword>
<dbReference type="Gene3D" id="3.40.50.12780">
    <property type="entry name" value="N-terminal domain of ligase-like"/>
    <property type="match status" value="1"/>
</dbReference>
<accession>A0A918QAD3</accession>
<sequence>MSAADPLLELPYGTTPDPEEFLRAAIRWHFSKETGAPFWLDRLGRLDFDPIEDVRSFDDLKLFPNFANELRDVRAEDLIPRGYGDRPSIVGVFDSGGTTGAPKRVIMLQEWLDMLLAHSNAQLDAHGVPRDVNWLLAIPSGPHMVGASFQQLVAQRGGLSFSVDVDPRWVKKIIARGDQAESDLYTEHLIDQLQHPLRSQDIGVLMLTPPVLERLCRRDELVDLVREKVKAIMWVGTQLDPDTRNLYRTELFPDAVLCSGFGNTMTLGHVTERPGLTDDDPCVYDPFSPYMTYNVVDLEKRRPVEYGERGRVVMHYVGKSLFLPNNVERDVATRIRPLPGDVGDAVADIAPVREFDDEKVIEGVY</sequence>
<proteinExistence type="predicted"/>
<evidence type="ECO:0000313" key="2">
    <source>
        <dbReference type="Proteomes" id="UP000630936"/>
    </source>
</evidence>
<comment type="caution">
    <text evidence="1">The sequence shown here is derived from an EMBL/GenBank/DDBJ whole genome shotgun (WGS) entry which is preliminary data.</text>
</comment>
<dbReference type="EMBL" id="BMWG01000011">
    <property type="protein sequence ID" value="GGZ39742.1"/>
    <property type="molecule type" value="Genomic_DNA"/>
</dbReference>
<organism evidence="1 2">
    <name type="scientific">Streptomyces inusitatus</name>
    <dbReference type="NCBI Taxonomy" id="68221"/>
    <lineage>
        <taxon>Bacteria</taxon>
        <taxon>Bacillati</taxon>
        <taxon>Actinomycetota</taxon>
        <taxon>Actinomycetes</taxon>
        <taxon>Kitasatosporales</taxon>
        <taxon>Streptomycetaceae</taxon>
        <taxon>Streptomyces</taxon>
    </lineage>
</organism>
<dbReference type="AlphaFoldDB" id="A0A918QAD3"/>
<evidence type="ECO:0000313" key="1">
    <source>
        <dbReference type="EMBL" id="GGZ39742.1"/>
    </source>
</evidence>
<protein>
    <submittedName>
        <fullName evidence="1">Phenazine antibiotic biosynthesis protein</fullName>
    </submittedName>
</protein>
<dbReference type="SUPFAM" id="SSF56801">
    <property type="entry name" value="Acetyl-CoA synthetase-like"/>
    <property type="match status" value="1"/>
</dbReference>
<reference evidence="1" key="2">
    <citation type="submission" date="2020-09" db="EMBL/GenBank/DDBJ databases">
        <authorList>
            <person name="Sun Q."/>
            <person name="Ohkuma M."/>
        </authorList>
    </citation>
    <scope>NUCLEOTIDE SEQUENCE</scope>
    <source>
        <strain evidence="1">JCM 4988</strain>
    </source>
</reference>
<dbReference type="RefSeq" id="WP_190124265.1">
    <property type="nucleotide sequence ID" value="NZ_BMWG01000011.1"/>
</dbReference>